<comment type="caution">
    <text evidence="1">The sequence shown here is derived from an EMBL/GenBank/DDBJ whole genome shotgun (WGS) entry which is preliminary data.</text>
</comment>
<gene>
    <name evidence="1" type="ORF">MHBO_002905</name>
</gene>
<protein>
    <submittedName>
        <fullName evidence="1">Uncharacterized protein</fullName>
    </submittedName>
</protein>
<reference evidence="1 2" key="1">
    <citation type="journal article" date="2024" name="BMC Biol.">
        <title>Comparative genomics of Ascetosporea gives new insight into the evolutionary basis for animal parasitism in Rhizaria.</title>
        <authorList>
            <person name="Hiltunen Thoren M."/>
            <person name="Onut-Brannstrom I."/>
            <person name="Alfjorden A."/>
            <person name="Peckova H."/>
            <person name="Swords F."/>
            <person name="Hooper C."/>
            <person name="Holzer A.S."/>
            <person name="Bass D."/>
            <person name="Burki F."/>
        </authorList>
    </citation>
    <scope>NUCLEOTIDE SEQUENCE [LARGE SCALE GENOMIC DNA]</scope>
    <source>
        <strain evidence="1">20-A016</strain>
    </source>
</reference>
<keyword evidence="2" id="KW-1185">Reference proteome</keyword>
<proteinExistence type="predicted"/>
<accession>A0ABV2APJ4</accession>
<organism evidence="1 2">
    <name type="scientific">Bonamia ostreae</name>
    <dbReference type="NCBI Taxonomy" id="126728"/>
    <lineage>
        <taxon>Eukaryota</taxon>
        <taxon>Sar</taxon>
        <taxon>Rhizaria</taxon>
        <taxon>Endomyxa</taxon>
        <taxon>Ascetosporea</taxon>
        <taxon>Haplosporida</taxon>
        <taxon>Bonamia</taxon>
    </lineage>
</organism>
<name>A0ABV2APJ4_9EUKA</name>
<evidence type="ECO:0000313" key="2">
    <source>
        <dbReference type="Proteomes" id="UP001439008"/>
    </source>
</evidence>
<dbReference type="Proteomes" id="UP001439008">
    <property type="component" value="Unassembled WGS sequence"/>
</dbReference>
<sequence>MAAVIATTEKSESDPFSSALRLISENAKSLSKQRKKMRKEIAAKIIPLSSISFVVRC</sequence>
<evidence type="ECO:0000313" key="1">
    <source>
        <dbReference type="EMBL" id="MES1921371.1"/>
    </source>
</evidence>
<dbReference type="EMBL" id="JBDODL010001287">
    <property type="protein sequence ID" value="MES1921371.1"/>
    <property type="molecule type" value="Genomic_DNA"/>
</dbReference>